<dbReference type="Proteomes" id="UP000503349">
    <property type="component" value="Chromosome 13"/>
</dbReference>
<protein>
    <submittedName>
        <fullName evidence="1">Uncharacterized protein</fullName>
    </submittedName>
</protein>
<evidence type="ECO:0000313" key="2">
    <source>
        <dbReference type="Proteomes" id="UP000503349"/>
    </source>
</evidence>
<keyword evidence="2" id="KW-1185">Reference proteome</keyword>
<reference evidence="1 2" key="1">
    <citation type="submission" date="2019-02" db="EMBL/GenBank/DDBJ databases">
        <title>Opniocepnalus argus genome.</title>
        <authorList>
            <person name="Zhou C."/>
            <person name="Xiao S."/>
        </authorList>
    </citation>
    <scope>NUCLEOTIDE SEQUENCE [LARGE SCALE GENOMIC DNA]</scope>
    <source>
        <strain evidence="1">OARG1902GOOAL</strain>
        <tissue evidence="1">Muscle</tissue>
    </source>
</reference>
<dbReference type="EMBL" id="CM015724">
    <property type="protein sequence ID" value="KAF3698464.1"/>
    <property type="molecule type" value="Genomic_DNA"/>
</dbReference>
<reference evidence="2" key="2">
    <citation type="submission" date="2019-02" db="EMBL/GenBank/DDBJ databases">
        <title>Opniocepnalus argus Var Kimnra genome.</title>
        <authorList>
            <person name="Zhou C."/>
            <person name="Xiao S."/>
        </authorList>
    </citation>
    <scope>NUCLEOTIDE SEQUENCE [LARGE SCALE GENOMIC DNA]</scope>
</reference>
<gene>
    <name evidence="1" type="ORF">EXN66_Car014145</name>
</gene>
<dbReference type="AlphaFoldDB" id="A0A6G1Q7S4"/>
<proteinExistence type="predicted"/>
<name>A0A6G1Q7S4_CHAAH</name>
<sequence length="58" mass="6293">MFYSLQLYFVRVFSCLPSRSPAIGSSGPSWAPLQLRYPSAHIPYCSPATSASLSGPEL</sequence>
<evidence type="ECO:0000313" key="1">
    <source>
        <dbReference type="EMBL" id="KAF3698464.1"/>
    </source>
</evidence>
<organism evidence="1 2">
    <name type="scientific">Channa argus</name>
    <name type="common">Northern snakehead</name>
    <name type="synonym">Ophicephalus argus</name>
    <dbReference type="NCBI Taxonomy" id="215402"/>
    <lineage>
        <taxon>Eukaryota</taxon>
        <taxon>Metazoa</taxon>
        <taxon>Chordata</taxon>
        <taxon>Craniata</taxon>
        <taxon>Vertebrata</taxon>
        <taxon>Euteleostomi</taxon>
        <taxon>Actinopterygii</taxon>
        <taxon>Neopterygii</taxon>
        <taxon>Teleostei</taxon>
        <taxon>Neoteleostei</taxon>
        <taxon>Acanthomorphata</taxon>
        <taxon>Anabantaria</taxon>
        <taxon>Anabantiformes</taxon>
        <taxon>Channoidei</taxon>
        <taxon>Channidae</taxon>
        <taxon>Channa</taxon>
    </lineage>
</organism>
<accession>A0A6G1Q7S4</accession>